<proteinExistence type="predicted"/>
<dbReference type="EMBL" id="UYSG01010974">
    <property type="protein sequence ID" value="VDL60060.1"/>
    <property type="molecule type" value="Genomic_DNA"/>
</dbReference>
<dbReference type="WBParaSite" id="HDID_0000774401-mRNA-1">
    <property type="protein sequence ID" value="HDID_0000774401-mRNA-1"/>
    <property type="gene ID" value="HDID_0000774401"/>
</dbReference>
<dbReference type="Proteomes" id="UP000274504">
    <property type="component" value="Unassembled WGS sequence"/>
</dbReference>
<reference evidence="1 2" key="2">
    <citation type="submission" date="2018-11" db="EMBL/GenBank/DDBJ databases">
        <authorList>
            <consortium name="Pathogen Informatics"/>
        </authorList>
    </citation>
    <scope>NUCLEOTIDE SEQUENCE [LARGE SCALE GENOMIC DNA]</scope>
</reference>
<evidence type="ECO:0000313" key="2">
    <source>
        <dbReference type="Proteomes" id="UP000274504"/>
    </source>
</evidence>
<accession>A0A0R3SRE8</accession>
<evidence type="ECO:0000313" key="3">
    <source>
        <dbReference type="WBParaSite" id="HDID_0000774401-mRNA-1"/>
    </source>
</evidence>
<organism evidence="3">
    <name type="scientific">Hymenolepis diminuta</name>
    <name type="common">Rat tapeworm</name>
    <dbReference type="NCBI Taxonomy" id="6216"/>
    <lineage>
        <taxon>Eukaryota</taxon>
        <taxon>Metazoa</taxon>
        <taxon>Spiralia</taxon>
        <taxon>Lophotrochozoa</taxon>
        <taxon>Platyhelminthes</taxon>
        <taxon>Cestoda</taxon>
        <taxon>Eucestoda</taxon>
        <taxon>Cyclophyllidea</taxon>
        <taxon>Hymenolepididae</taxon>
        <taxon>Hymenolepis</taxon>
    </lineage>
</organism>
<sequence length="279" mass="31949">MVGVRRLLCMPIRLNGQIVNPTTVFNALLLFCRDSTWLHFVHRGRIKSGYKISSNGWEARSEVIYPIGNGALIVTSSRRFIVPWPVSNLILRNSFEYFYLLFENEADGGSEIVIFCHPQFVSKFPVLLESIPLEPSTYLSDIIMPINPQIGKPVNYFETLRLFEIKLPLTGWRATDEAVYPTADGAMIVTTHYRLIIQWPEAIPIVNRAMQHPYLLFENSANGGTEIIVYFDDPVFLYLPTLADSIPLQMPPTLSNIYIPILREIYRPTSSFGRWRTYG</sequence>
<gene>
    <name evidence="1" type="ORF">HDID_LOCUS7742</name>
</gene>
<evidence type="ECO:0000313" key="1">
    <source>
        <dbReference type="EMBL" id="VDL60060.1"/>
    </source>
</evidence>
<name>A0A0R3SRE8_HYMDI</name>
<reference evidence="3" key="1">
    <citation type="submission" date="2017-02" db="UniProtKB">
        <authorList>
            <consortium name="WormBaseParasite"/>
        </authorList>
    </citation>
    <scope>IDENTIFICATION</scope>
</reference>
<dbReference type="AlphaFoldDB" id="A0A0R3SRE8"/>
<protein>
    <submittedName>
        <fullName evidence="3">DUF432 domain-containing protein</fullName>
    </submittedName>
</protein>